<dbReference type="GO" id="GO:0002181">
    <property type="term" value="P:cytoplasmic translation"/>
    <property type="evidence" value="ECO:0007669"/>
    <property type="project" value="TreeGrafter"/>
</dbReference>
<evidence type="ECO:0000259" key="7">
    <source>
        <dbReference type="Pfam" id="PF00347"/>
    </source>
</evidence>
<feature type="domain" description="Large ribosomal subunit protein uL6 alpha-beta" evidence="7">
    <location>
        <begin position="12"/>
        <end position="80"/>
    </location>
</feature>
<proteinExistence type="inferred from homology"/>
<dbReference type="InterPro" id="IPR036789">
    <property type="entry name" value="Ribosomal_uL6-like_a/b-dom_sf"/>
</dbReference>
<dbReference type="GO" id="GO:0003735">
    <property type="term" value="F:structural constituent of ribosome"/>
    <property type="evidence" value="ECO:0007669"/>
    <property type="project" value="UniProtKB-UniRule"/>
</dbReference>
<comment type="function">
    <text evidence="4 6">This protein binds to the 23S rRNA, and is important in its secondary structure. It is located near the subunit interface in the base of the L7/L12 stalk, and near the tRNA binding site of the peptidyltransferase center.</text>
</comment>
<comment type="similarity">
    <text evidence="1 4 5">Belongs to the universal ribosomal protein uL6 family.</text>
</comment>
<protein>
    <recommendedName>
        <fullName evidence="4">Large ribosomal subunit protein uL6</fullName>
    </recommendedName>
</protein>
<evidence type="ECO:0000313" key="8">
    <source>
        <dbReference type="EMBL" id="NYZ63584.1"/>
    </source>
</evidence>
<name>A0A7Z0QT36_9GAMM</name>
<dbReference type="GO" id="GO:0019843">
    <property type="term" value="F:rRNA binding"/>
    <property type="evidence" value="ECO:0007669"/>
    <property type="project" value="UniProtKB-UniRule"/>
</dbReference>
<dbReference type="Pfam" id="PF00347">
    <property type="entry name" value="Ribosomal_L6"/>
    <property type="match status" value="2"/>
</dbReference>
<evidence type="ECO:0000313" key="9">
    <source>
        <dbReference type="Proteomes" id="UP000589896"/>
    </source>
</evidence>
<keyword evidence="4 6" id="KW-0694">RNA-binding</keyword>
<dbReference type="PROSITE" id="PS00525">
    <property type="entry name" value="RIBOSOMAL_L6_1"/>
    <property type="match status" value="1"/>
</dbReference>
<dbReference type="RefSeq" id="WP_180545811.1">
    <property type="nucleotide sequence ID" value="NZ_JACCJZ010000020.1"/>
</dbReference>
<accession>A0A7Z0QT36</accession>
<dbReference type="PIRSF" id="PIRSF002162">
    <property type="entry name" value="Ribosomal_L6"/>
    <property type="match status" value="1"/>
</dbReference>
<evidence type="ECO:0000256" key="1">
    <source>
        <dbReference type="ARBA" id="ARBA00009356"/>
    </source>
</evidence>
<dbReference type="InterPro" id="IPR000702">
    <property type="entry name" value="Ribosomal_uL6-like"/>
</dbReference>
<comment type="subunit">
    <text evidence="4">Part of the 50S ribosomal subunit.</text>
</comment>
<reference evidence="8 9" key="1">
    <citation type="submission" date="2020-07" db="EMBL/GenBank/DDBJ databases">
        <title>isolation of Luteimonas sp. SJ-16.</title>
        <authorList>
            <person name="Huang X.-X."/>
            <person name="Xu L."/>
            <person name="Sun J.-Q."/>
        </authorList>
    </citation>
    <scope>NUCLEOTIDE SEQUENCE [LARGE SCALE GENOMIC DNA]</scope>
    <source>
        <strain evidence="8 9">SJ-16</strain>
    </source>
</reference>
<evidence type="ECO:0000256" key="5">
    <source>
        <dbReference type="RuleBase" id="RU003869"/>
    </source>
</evidence>
<dbReference type="InterPro" id="IPR020040">
    <property type="entry name" value="Ribosomal_uL6_a/b-dom"/>
</dbReference>
<dbReference type="SUPFAM" id="SSF56053">
    <property type="entry name" value="Ribosomal protein L6"/>
    <property type="match status" value="2"/>
</dbReference>
<comment type="caution">
    <text evidence="8">The sequence shown here is derived from an EMBL/GenBank/DDBJ whole genome shotgun (WGS) entry which is preliminary data.</text>
</comment>
<dbReference type="Proteomes" id="UP000589896">
    <property type="component" value="Unassembled WGS sequence"/>
</dbReference>
<sequence>MSRVAKKPIALPKGVELNIQPELVSVKGPKGTLTLAKPSAIEVTVDGDTAVLSANDPSQIALTGTLRAIVANMIHGVSQGFERKLELVGVGYRAALQGKDLNLSLGFSHPVVFQAPEGITITTPTQTEVVVAGADKQLVGQVAAKIRGFRPPEPYKGKGVKYSDETIIRKEAKKA</sequence>
<dbReference type="NCBIfam" id="TIGR03654">
    <property type="entry name" value="L6_bact"/>
    <property type="match status" value="1"/>
</dbReference>
<feature type="domain" description="Large ribosomal subunit protein uL6 alpha-beta" evidence="7">
    <location>
        <begin position="88"/>
        <end position="162"/>
    </location>
</feature>
<evidence type="ECO:0000256" key="6">
    <source>
        <dbReference type="RuleBase" id="RU003870"/>
    </source>
</evidence>
<evidence type="ECO:0000256" key="3">
    <source>
        <dbReference type="ARBA" id="ARBA00023274"/>
    </source>
</evidence>
<dbReference type="AlphaFoldDB" id="A0A7Z0QT36"/>
<keyword evidence="4 6" id="KW-0699">rRNA-binding</keyword>
<dbReference type="PANTHER" id="PTHR11655:SF14">
    <property type="entry name" value="LARGE RIBOSOMAL SUBUNIT PROTEIN UL6M"/>
    <property type="match status" value="1"/>
</dbReference>
<dbReference type="InterPro" id="IPR019906">
    <property type="entry name" value="Ribosomal_uL6_bac-type"/>
</dbReference>
<dbReference type="HAMAP" id="MF_01365_B">
    <property type="entry name" value="Ribosomal_uL6_B"/>
    <property type="match status" value="1"/>
</dbReference>
<evidence type="ECO:0000256" key="2">
    <source>
        <dbReference type="ARBA" id="ARBA00022980"/>
    </source>
</evidence>
<keyword evidence="9" id="KW-1185">Reference proteome</keyword>
<organism evidence="8 9">
    <name type="scientific">Luteimonas deserti</name>
    <dbReference type="NCBI Taxonomy" id="2752306"/>
    <lineage>
        <taxon>Bacteria</taxon>
        <taxon>Pseudomonadati</taxon>
        <taxon>Pseudomonadota</taxon>
        <taxon>Gammaproteobacteria</taxon>
        <taxon>Lysobacterales</taxon>
        <taxon>Lysobacteraceae</taxon>
        <taxon>Luteimonas</taxon>
    </lineage>
</organism>
<keyword evidence="3 4" id="KW-0687">Ribonucleoprotein</keyword>
<dbReference type="InterPro" id="IPR002358">
    <property type="entry name" value="Ribosomal_uL6_CS"/>
</dbReference>
<dbReference type="GO" id="GO:0022625">
    <property type="term" value="C:cytosolic large ribosomal subunit"/>
    <property type="evidence" value="ECO:0007669"/>
    <property type="project" value="UniProtKB-UniRule"/>
</dbReference>
<dbReference type="PRINTS" id="PR00059">
    <property type="entry name" value="RIBOSOMALL6"/>
</dbReference>
<dbReference type="PANTHER" id="PTHR11655">
    <property type="entry name" value="60S/50S RIBOSOMAL PROTEIN L6/L9"/>
    <property type="match status" value="1"/>
</dbReference>
<dbReference type="Gene3D" id="3.90.930.12">
    <property type="entry name" value="Ribosomal protein L6, alpha-beta domain"/>
    <property type="match status" value="2"/>
</dbReference>
<dbReference type="FunFam" id="3.90.930.12:FF:000001">
    <property type="entry name" value="50S ribosomal protein L6"/>
    <property type="match status" value="1"/>
</dbReference>
<evidence type="ECO:0000256" key="4">
    <source>
        <dbReference type="HAMAP-Rule" id="MF_01365"/>
    </source>
</evidence>
<dbReference type="EMBL" id="JACCJZ010000020">
    <property type="protein sequence ID" value="NYZ63584.1"/>
    <property type="molecule type" value="Genomic_DNA"/>
</dbReference>
<gene>
    <name evidence="4 8" type="primary">rplF</name>
    <name evidence="8" type="ORF">H0E82_12580</name>
</gene>
<keyword evidence="2 4" id="KW-0689">Ribosomal protein</keyword>